<comment type="caution">
    <text evidence="2">The sequence shown here is derived from an EMBL/GenBank/DDBJ whole genome shotgun (WGS) entry which is preliminary data.</text>
</comment>
<dbReference type="RefSeq" id="WP_275819147.1">
    <property type="nucleotide sequence ID" value="NZ_BAAANM010000002.1"/>
</dbReference>
<evidence type="ECO:0008006" key="4">
    <source>
        <dbReference type="Google" id="ProtNLM"/>
    </source>
</evidence>
<name>A0ABT5Z770_9ACTN</name>
<feature type="transmembrane region" description="Helical" evidence="1">
    <location>
        <begin position="49"/>
        <end position="68"/>
    </location>
</feature>
<organism evidence="2 3">
    <name type="scientific">Streptantibioticus ferralitis</name>
    <dbReference type="NCBI Taxonomy" id="236510"/>
    <lineage>
        <taxon>Bacteria</taxon>
        <taxon>Bacillati</taxon>
        <taxon>Actinomycetota</taxon>
        <taxon>Actinomycetes</taxon>
        <taxon>Kitasatosporales</taxon>
        <taxon>Streptomycetaceae</taxon>
        <taxon>Streptantibioticus</taxon>
    </lineage>
</organism>
<accession>A0ABT5Z770</accession>
<keyword evidence="3" id="KW-1185">Reference proteome</keyword>
<keyword evidence="1" id="KW-1133">Transmembrane helix</keyword>
<gene>
    <name evidence="2" type="ORF">P2L57_28375</name>
</gene>
<keyword evidence="1" id="KW-0812">Transmembrane</keyword>
<dbReference type="EMBL" id="JARHTQ010000023">
    <property type="protein sequence ID" value="MDF2259487.1"/>
    <property type="molecule type" value="Genomic_DNA"/>
</dbReference>
<protein>
    <recommendedName>
        <fullName evidence="4">Integral membrane protein</fullName>
    </recommendedName>
</protein>
<evidence type="ECO:0000313" key="3">
    <source>
        <dbReference type="Proteomes" id="UP001220022"/>
    </source>
</evidence>
<sequence>MAAVEESGPRTYGNWRKPTSPGLGNLGLAGTIVLLGGLVLTVIAMMLSLIAGVIMLGLVGIMLAPLFFRDRHGRTMLQRAIARIGFSRGRSAGQHIYRSGPLGLTAFGSFRLPGLAAASTVHEAQDSYGRPFGLIEVPSTGHYSAVFACGADGAALVDADQVDTWVAYWGSWLASLAHEPSLVAASVSVETAPDPGTRLAREVESNLKPGAPLLAQSMLHEVVQTYPAGSAQVSARVSVTYSASPRPGAKRRDQAEMAREVGTRLPGLSAHLGMTGAGEARPMTAQQLAEMVRVAYDPSVQVLIEQAQDAGGSGLTWADAGPVAAQESWGHYIHDSAASITWGMSEAPRGEVLSTVLSGLLAPHRDIARKRVTLLYRPHDPAQAAQLVERDRRDARFRMGGNKPAARDAVAVAAAEQSAQEEAKGAGVVRFSMLVTATVNSPEELANASAAIDVLAPPARVQLRRMYGSQASAFAAALPIGIVLPDHLLVPQAIREAT</sequence>
<evidence type="ECO:0000256" key="1">
    <source>
        <dbReference type="SAM" id="Phobius"/>
    </source>
</evidence>
<dbReference type="Proteomes" id="UP001220022">
    <property type="component" value="Unassembled WGS sequence"/>
</dbReference>
<keyword evidence="1" id="KW-0472">Membrane</keyword>
<proteinExistence type="predicted"/>
<evidence type="ECO:0000313" key="2">
    <source>
        <dbReference type="EMBL" id="MDF2259487.1"/>
    </source>
</evidence>
<dbReference type="InterPro" id="IPR049978">
    <property type="entry name" value="SCO6880-like"/>
</dbReference>
<dbReference type="NCBIfam" id="NF042935">
    <property type="entry name" value="SCO6880_fam"/>
    <property type="match status" value="1"/>
</dbReference>
<reference evidence="2 3" key="1">
    <citation type="submission" date="2023-03" db="EMBL/GenBank/DDBJ databases">
        <title>Draft genome sequence of type strain Streptomyces ferralitis JCM 14344.</title>
        <authorList>
            <person name="Klaysubun C."/>
            <person name="Duangmal K."/>
        </authorList>
    </citation>
    <scope>NUCLEOTIDE SEQUENCE [LARGE SCALE GENOMIC DNA]</scope>
    <source>
        <strain evidence="2 3">JCM 14344</strain>
    </source>
</reference>
<feature type="transmembrane region" description="Helical" evidence="1">
    <location>
        <begin position="23"/>
        <end position="43"/>
    </location>
</feature>